<dbReference type="EMBL" id="CP133648">
    <property type="protein sequence ID" value="WNE84662.1"/>
    <property type="molecule type" value="Genomic_DNA"/>
</dbReference>
<dbReference type="RefSeq" id="WP_085346319.1">
    <property type="nucleotide sequence ID" value="NZ_CP133648.1"/>
</dbReference>
<proteinExistence type="predicted"/>
<dbReference type="Proteomes" id="UP000193179">
    <property type="component" value="Chromosome"/>
</dbReference>
<gene>
    <name evidence="1" type="ORF">B0703_06515</name>
</gene>
<accession>A0AAF0VC26</accession>
<reference evidence="1" key="2">
    <citation type="submission" date="2023-09" db="EMBL/GenBank/DDBJ databases">
        <title>Ecological and genomic based identification of the Bifidobacterium adolescentis prototype of the healthy human gut microbiota.</title>
        <authorList>
            <person name="Lugli G.A."/>
            <person name="Argentini C."/>
            <person name="Tarracchini C."/>
            <person name="Fontana F."/>
            <person name="Alessandri G."/>
            <person name="Mancabelli L."/>
            <person name="Milani C."/>
            <person name="Turroni F."/>
            <person name="Ventura M."/>
        </authorList>
    </citation>
    <scope>NUCLEOTIDE SEQUENCE</scope>
    <source>
        <strain evidence="1">703B</strain>
    </source>
</reference>
<evidence type="ECO:0000313" key="1">
    <source>
        <dbReference type="EMBL" id="WNE84662.1"/>
    </source>
</evidence>
<organism evidence="1 2">
    <name type="scientific">Bifidobacterium adolescentis</name>
    <dbReference type="NCBI Taxonomy" id="1680"/>
    <lineage>
        <taxon>Bacteria</taxon>
        <taxon>Bacillati</taxon>
        <taxon>Actinomycetota</taxon>
        <taxon>Actinomycetes</taxon>
        <taxon>Bifidobacteriales</taxon>
        <taxon>Bifidobacteriaceae</taxon>
        <taxon>Bifidobacterium</taxon>
    </lineage>
</organism>
<dbReference type="AlphaFoldDB" id="A0AAF0VC26"/>
<sequence length="162" mass="17514">MSIDEAILICDALDIPFTALFDFAGEVPHGPLKGMTSADIYRACDAAGTWHTIGNEPYARAELDEGLYSSRWQRASTPGRRYLTAMAEIGGDTPSSTSEIARRLGKTPGEVSMARDSLIKLGLIYSPEHGKVAFTVPDMGEFILRAAPSDGQAYDGRRSNVD</sequence>
<protein>
    <submittedName>
        <fullName evidence="1">Helix-turn-helix domain-containing protein</fullName>
    </submittedName>
</protein>
<name>A0AAF0VC26_BIFAD</name>
<evidence type="ECO:0000313" key="2">
    <source>
        <dbReference type="Proteomes" id="UP000193179"/>
    </source>
</evidence>
<reference evidence="1" key="1">
    <citation type="journal article" date="2016" name="Sci. Rep.">
        <title>Evaluation of genetic diversity among strains of the human gut commensal Bifidobacterium adolescentis.</title>
        <authorList>
            <person name="Duranti S."/>
            <person name="Milani C."/>
            <person name="Lugli G.A."/>
            <person name="Mancabelli L."/>
            <person name="Turroni F."/>
            <person name="Ferrario C."/>
            <person name="Mangifesta M."/>
            <person name="Viappiani A."/>
            <person name="Sanchez B."/>
            <person name="Margolles A."/>
            <person name="van Sinderen D."/>
            <person name="Ventura M."/>
        </authorList>
    </citation>
    <scope>NUCLEOTIDE SEQUENCE</scope>
    <source>
        <strain evidence="1">703B</strain>
    </source>
</reference>